<evidence type="ECO:0000313" key="3">
    <source>
        <dbReference type="EMBL" id="CAC9267244.1"/>
    </source>
</evidence>
<comment type="caution">
    <text evidence="2">The sequence shown here is derived from an EMBL/GenBank/DDBJ whole genome shotgun (WGS) entry which is preliminary data.</text>
</comment>
<feature type="transmembrane region" description="Helical" evidence="1">
    <location>
        <begin position="5"/>
        <end position="24"/>
    </location>
</feature>
<organism evidence="2 4">
    <name type="scientific">Citrobacter werkmanii</name>
    <dbReference type="NCBI Taxonomy" id="67827"/>
    <lineage>
        <taxon>Bacteria</taxon>
        <taxon>Pseudomonadati</taxon>
        <taxon>Pseudomonadota</taxon>
        <taxon>Gammaproteobacteria</taxon>
        <taxon>Enterobacterales</taxon>
        <taxon>Enterobacteriaceae</taxon>
        <taxon>Citrobacter</taxon>
        <taxon>Citrobacter freundii complex</taxon>
    </lineage>
</organism>
<sequence length="77" mass="9185">MTSIYLVVLVVYILGFRWMYFYSLKRDEECGLERNPKEALLLAVIWFIPTPIVIIWILVEKIIHLVRATYNRNKKNG</sequence>
<reference evidence="2" key="1">
    <citation type="submission" date="2020-05" db="EMBL/GenBank/DDBJ databases">
        <authorList>
            <person name="Delgado-Blas J."/>
        </authorList>
    </citation>
    <scope>NUCLEOTIDE SEQUENCE</scope>
    <source>
        <strain evidence="2">BB1459</strain>
        <strain evidence="3">BB1480</strain>
    </source>
</reference>
<keyword evidence="1" id="KW-0812">Transmembrane</keyword>
<accession>A0A9N8GXL7</accession>
<evidence type="ECO:0000313" key="4">
    <source>
        <dbReference type="Proteomes" id="UP000834503"/>
    </source>
</evidence>
<dbReference type="AlphaFoldDB" id="A0A9N8GXL7"/>
<proteinExistence type="predicted"/>
<keyword evidence="5" id="KW-1185">Reference proteome</keyword>
<name>A0A9N8GXL7_9ENTR</name>
<dbReference type="Proteomes" id="UP000837205">
    <property type="component" value="Unassembled WGS sequence"/>
</dbReference>
<feature type="transmembrane region" description="Helical" evidence="1">
    <location>
        <begin position="39"/>
        <end position="59"/>
    </location>
</feature>
<keyword evidence="1" id="KW-1133">Transmembrane helix</keyword>
<dbReference type="EMBL" id="CAHPQX010000026">
    <property type="protein sequence ID" value="CAB5591282.1"/>
    <property type="molecule type" value="Genomic_DNA"/>
</dbReference>
<evidence type="ECO:0000313" key="5">
    <source>
        <dbReference type="Proteomes" id="UP000837205"/>
    </source>
</evidence>
<evidence type="ECO:0000256" key="1">
    <source>
        <dbReference type="SAM" id="Phobius"/>
    </source>
</evidence>
<protein>
    <submittedName>
        <fullName evidence="2">Uncharacterized protein</fullName>
    </submittedName>
</protein>
<keyword evidence="1" id="KW-0472">Membrane</keyword>
<evidence type="ECO:0000313" key="2">
    <source>
        <dbReference type="EMBL" id="CAB5591282.1"/>
    </source>
</evidence>
<dbReference type="Proteomes" id="UP000834503">
    <property type="component" value="Unassembled WGS sequence"/>
</dbReference>
<gene>
    <name evidence="2" type="ORF">GHA_04564</name>
    <name evidence="3" type="ORF">TML_06060</name>
</gene>
<dbReference type="EMBL" id="CAIIUA010000005">
    <property type="protein sequence ID" value="CAC9267244.1"/>
    <property type="molecule type" value="Genomic_DNA"/>
</dbReference>